<dbReference type="InterPro" id="IPR048524">
    <property type="entry name" value="Lamp2-like_TM"/>
</dbReference>
<evidence type="ECO:0000256" key="14">
    <source>
        <dbReference type="ARBA" id="ARBA00023329"/>
    </source>
</evidence>
<dbReference type="FunFam" id="2.40.160.110:FF:000001">
    <property type="entry name" value="lysosome-associated membrane glycoprotein 2 isoform X2"/>
    <property type="match status" value="1"/>
</dbReference>
<evidence type="ECO:0000256" key="11">
    <source>
        <dbReference type="ARBA" id="ARBA00023157"/>
    </source>
</evidence>
<keyword evidence="4" id="KW-1003">Cell membrane</keyword>
<evidence type="ECO:0000256" key="8">
    <source>
        <dbReference type="ARBA" id="ARBA00022989"/>
    </source>
</evidence>
<accession>A0AAV3A7R7</accession>
<evidence type="ECO:0000256" key="18">
    <source>
        <dbReference type="SAM" id="Phobius"/>
    </source>
</evidence>
<dbReference type="Pfam" id="PF01299">
    <property type="entry name" value="Lamp2-like_luminal"/>
    <property type="match status" value="2"/>
</dbReference>
<evidence type="ECO:0000256" key="1">
    <source>
        <dbReference type="ARBA" id="ARBA00004251"/>
    </source>
</evidence>
<evidence type="ECO:0000256" key="17">
    <source>
        <dbReference type="SAM" id="MobiDB-lite"/>
    </source>
</evidence>
<evidence type="ECO:0000256" key="16">
    <source>
        <dbReference type="PROSITE-ProRule" id="PRU00740"/>
    </source>
</evidence>
<comment type="subcellular location">
    <subcellularLocation>
        <location evidence="1">Cell membrane</location>
        <topology evidence="1">Single-pass type I membrane protein</topology>
    </subcellularLocation>
    <subcellularLocation>
        <location evidence="3">Cytoplasmic vesicle</location>
        <location evidence="3">Autophagosome membrane</location>
    </subcellularLocation>
    <subcellularLocation>
        <location evidence="2">Endosome membrane</location>
        <topology evidence="2">Single-pass type I membrane protein</topology>
    </subcellularLocation>
    <subcellularLocation>
        <location evidence="16">Lysosome membrane</location>
        <topology evidence="16">Single-pass type I membrane protein</topology>
    </subcellularLocation>
</comment>
<dbReference type="PROSITE" id="PS51407">
    <property type="entry name" value="LAMP_3"/>
    <property type="match status" value="1"/>
</dbReference>
<evidence type="ECO:0000256" key="3">
    <source>
        <dbReference type="ARBA" id="ARBA00004652"/>
    </source>
</evidence>
<feature type="domain" description="Lysosome-associated membrane glycoprotein 2-like luminal" evidence="20">
    <location>
        <begin position="214"/>
        <end position="354"/>
    </location>
</feature>
<evidence type="ECO:0000256" key="2">
    <source>
        <dbReference type="ARBA" id="ARBA00004530"/>
    </source>
</evidence>
<evidence type="ECO:0000256" key="5">
    <source>
        <dbReference type="ARBA" id="ARBA00022692"/>
    </source>
</evidence>
<comment type="caution">
    <text evidence="22">The sequence shown here is derived from an EMBL/GenBank/DDBJ whole genome shotgun (WGS) entry which is preliminary data.</text>
</comment>
<evidence type="ECO:0000313" key="23">
    <source>
        <dbReference type="Proteomes" id="UP001181693"/>
    </source>
</evidence>
<dbReference type="EMBL" id="DYDO01000007">
    <property type="protein sequence ID" value="DBA21035.1"/>
    <property type="molecule type" value="Genomic_DNA"/>
</dbReference>
<evidence type="ECO:0000259" key="20">
    <source>
        <dbReference type="Pfam" id="PF01299"/>
    </source>
</evidence>
<keyword evidence="6 19" id="KW-0732">Signal</keyword>
<feature type="domain" description="Lysosome-associated membrane glycoprotein 2-like transmembrane" evidence="21">
    <location>
        <begin position="375"/>
        <end position="406"/>
    </location>
</feature>
<keyword evidence="5 16" id="KW-0812">Transmembrane</keyword>
<dbReference type="AlphaFoldDB" id="A0AAV3A7R7"/>
<feature type="domain" description="Lysosome-associated membrane glycoprotein 2-like luminal" evidence="20">
    <location>
        <begin position="26"/>
        <end position="169"/>
    </location>
</feature>
<evidence type="ECO:0000313" key="22">
    <source>
        <dbReference type="EMBL" id="DBA21035.1"/>
    </source>
</evidence>
<evidence type="ECO:0000256" key="6">
    <source>
        <dbReference type="ARBA" id="ARBA00022729"/>
    </source>
</evidence>
<gene>
    <name evidence="22" type="ORF">GDO54_017758</name>
</gene>
<dbReference type="InterPro" id="IPR018134">
    <property type="entry name" value="LAMP_CS"/>
</dbReference>
<evidence type="ECO:0000256" key="19">
    <source>
        <dbReference type="SAM" id="SignalP"/>
    </source>
</evidence>
<feature type="compositionally biased region" description="Low complexity" evidence="17">
    <location>
        <begin position="190"/>
        <end position="204"/>
    </location>
</feature>
<dbReference type="PROSITE" id="PS00310">
    <property type="entry name" value="LAMP_1"/>
    <property type="match status" value="1"/>
</dbReference>
<dbReference type="GO" id="GO:0031902">
    <property type="term" value="C:late endosome membrane"/>
    <property type="evidence" value="ECO:0007669"/>
    <property type="project" value="TreeGrafter"/>
</dbReference>
<dbReference type="Pfam" id="PF21222">
    <property type="entry name" value="Lamp2_2nd"/>
    <property type="match status" value="1"/>
</dbReference>
<sequence length="408" mass="45304">MERCLCYVTLCLLGLGLLQTDAFEVEIKDGSKRTCIYASMKINFTIEYETNSSKFRNVTLAAPDSVTTEGSSCGETTLLNVSFGNGHFWSLLFMKNNKEYKASLLSLIYNTNDMVLFPDAKNKGQFTSSTNTSFFEPVPLNSTYKCFHDDAVITEHVVQLYWNVTLQAYVENSTLGKDFQCSADIPTTPTANTTTLPSTTATTPKPTPKPIDKPTVGNYSVSNGTEVCLLASMGLQLNASMLVEGKNVWTVFNINPNTTAYSGNCGNETSLLRLTDTNTVVEFYFLIKKKNFYLQEVNVTLITGSGVFYKTNVNLSLWEASLGNSYLCRKEQLISVSDDLYMNTFDVRVQPFSVHNSTYATAEECFADSDLSFLIPIVVGAVLVFLIILVFISYLIGRRKSRTGYQSV</sequence>
<organism evidence="22 23">
    <name type="scientific">Pyxicephalus adspersus</name>
    <name type="common">African bullfrog</name>
    <dbReference type="NCBI Taxonomy" id="30357"/>
    <lineage>
        <taxon>Eukaryota</taxon>
        <taxon>Metazoa</taxon>
        <taxon>Chordata</taxon>
        <taxon>Craniata</taxon>
        <taxon>Vertebrata</taxon>
        <taxon>Euteleostomi</taxon>
        <taxon>Amphibia</taxon>
        <taxon>Batrachia</taxon>
        <taxon>Anura</taxon>
        <taxon>Neobatrachia</taxon>
        <taxon>Ranoidea</taxon>
        <taxon>Pyxicephalidae</taxon>
        <taxon>Pyxicephalinae</taxon>
        <taxon>Pyxicephalus</taxon>
    </lineage>
</organism>
<evidence type="ECO:0000256" key="4">
    <source>
        <dbReference type="ARBA" id="ARBA00022475"/>
    </source>
</evidence>
<keyword evidence="23" id="KW-1185">Reference proteome</keyword>
<evidence type="ECO:0000256" key="9">
    <source>
        <dbReference type="ARBA" id="ARBA00023006"/>
    </source>
</evidence>
<feature type="transmembrane region" description="Helical" evidence="18">
    <location>
        <begin position="373"/>
        <end position="396"/>
    </location>
</feature>
<evidence type="ECO:0000259" key="21">
    <source>
        <dbReference type="Pfam" id="PF21222"/>
    </source>
</evidence>
<evidence type="ECO:0000256" key="15">
    <source>
        <dbReference type="ARBA" id="ARBA00074380"/>
    </source>
</evidence>
<evidence type="ECO:0000256" key="13">
    <source>
        <dbReference type="ARBA" id="ARBA00023228"/>
    </source>
</evidence>
<comment type="similarity">
    <text evidence="16">Belongs to the LAMP family.</text>
</comment>
<evidence type="ECO:0000256" key="12">
    <source>
        <dbReference type="ARBA" id="ARBA00023180"/>
    </source>
</evidence>
<name>A0AAV3A7R7_PYXAD</name>
<dbReference type="GO" id="GO:0005886">
    <property type="term" value="C:plasma membrane"/>
    <property type="evidence" value="ECO:0007669"/>
    <property type="project" value="UniProtKB-SubCell"/>
</dbReference>
<dbReference type="InterPro" id="IPR002000">
    <property type="entry name" value="Lysosome-assoc_membr_glycop"/>
</dbReference>
<feature type="region of interest" description="Disordered" evidence="17">
    <location>
        <begin position="190"/>
        <end position="216"/>
    </location>
</feature>
<dbReference type="GO" id="GO:0005765">
    <property type="term" value="C:lysosomal membrane"/>
    <property type="evidence" value="ECO:0007669"/>
    <property type="project" value="UniProtKB-SubCell"/>
</dbReference>
<dbReference type="PANTHER" id="PTHR11506">
    <property type="entry name" value="LYSOSOME-ASSOCIATED MEMBRANE GLYCOPROTEIN"/>
    <property type="match status" value="1"/>
</dbReference>
<proteinExistence type="inferred from homology"/>
<keyword evidence="11 16" id="KW-1015">Disulfide bond</keyword>
<keyword evidence="8 18" id="KW-1133">Transmembrane helix</keyword>
<keyword evidence="14" id="KW-0968">Cytoplasmic vesicle</keyword>
<evidence type="ECO:0000256" key="10">
    <source>
        <dbReference type="ARBA" id="ARBA00023136"/>
    </source>
</evidence>
<keyword evidence="9" id="KW-0072">Autophagy</keyword>
<feature type="signal peptide" evidence="19">
    <location>
        <begin position="1"/>
        <end position="22"/>
    </location>
</feature>
<dbReference type="PANTHER" id="PTHR11506:SF6">
    <property type="entry name" value="LYSOSOME-ASSOCIATED MEMBRANE GLYCOPROTEIN 2"/>
    <property type="match status" value="1"/>
</dbReference>
<dbReference type="InterPro" id="IPR048528">
    <property type="entry name" value="Lamp2-like_luminal"/>
</dbReference>
<evidence type="ECO:0000256" key="7">
    <source>
        <dbReference type="ARBA" id="ARBA00022753"/>
    </source>
</evidence>
<keyword evidence="7" id="KW-0967">Endosome</keyword>
<reference evidence="22" key="1">
    <citation type="thesis" date="2020" institute="ProQuest LLC" country="789 East Eisenhower Parkway, Ann Arbor, MI, USA">
        <title>Comparative Genomics and Chromosome Evolution.</title>
        <authorList>
            <person name="Mudd A.B."/>
        </authorList>
    </citation>
    <scope>NUCLEOTIDE SEQUENCE</scope>
    <source>
        <strain evidence="22">1538</strain>
        <tissue evidence="22">Blood</tissue>
    </source>
</reference>
<feature type="chain" id="PRO_5043562167" description="Lysosome-associated membrane glycoprotein 2" evidence="19">
    <location>
        <begin position="23"/>
        <end position="408"/>
    </location>
</feature>
<feature type="disulfide bond" evidence="16">
    <location>
        <begin position="328"/>
        <end position="365"/>
    </location>
</feature>
<dbReference type="Gene3D" id="2.40.160.110">
    <property type="match status" value="2"/>
</dbReference>
<dbReference type="PRINTS" id="PR00336">
    <property type="entry name" value="LYSASSOCTDMP"/>
</dbReference>
<keyword evidence="13 16" id="KW-0458">Lysosome</keyword>
<dbReference type="Proteomes" id="UP001181693">
    <property type="component" value="Unassembled WGS sequence"/>
</dbReference>
<protein>
    <recommendedName>
        <fullName evidence="15">Lysosome-associated membrane glycoprotein 2</fullName>
    </recommendedName>
</protein>
<keyword evidence="12" id="KW-0325">Glycoprotein</keyword>
<keyword evidence="10 16" id="KW-0472">Membrane</keyword>
<comment type="caution">
    <text evidence="16">Lacks conserved residue(s) required for the propagation of feature annotation.</text>
</comment>
<dbReference type="GO" id="GO:0072594">
    <property type="term" value="P:establishment of protein localization to organelle"/>
    <property type="evidence" value="ECO:0007669"/>
    <property type="project" value="TreeGrafter"/>
</dbReference>